<dbReference type="InterPro" id="IPR029245">
    <property type="entry name" value="DUF4528"/>
</dbReference>
<gene>
    <name evidence="2" type="primary">LOC106808141</name>
</gene>
<evidence type="ECO:0000313" key="1">
    <source>
        <dbReference type="Proteomes" id="UP000695022"/>
    </source>
</evidence>
<name>A0ABM1E1Y8_PRICU</name>
<sequence>MSYCLNCVFRLITTRSLTKFYGNRNIRKPKASELLTNHLIQRSKPPWTSFSVRYNSVKNDQFGLSHFNWQVDDANYHILRTGCYPFIKYHCTRRPYQDLTLENNLFTLLKVLNLGIPTLAYGVGTWFLVNHEEVVKTSCGPVKVYFLYKEDRGAEY</sequence>
<dbReference type="PANTHER" id="PTHR34651:SF1">
    <property type="entry name" value="SIMILAR TO ENSANGP00000021391"/>
    <property type="match status" value="1"/>
</dbReference>
<organism evidence="1 2">
    <name type="scientific">Priapulus caudatus</name>
    <name type="common">Priapulid worm</name>
    <dbReference type="NCBI Taxonomy" id="37621"/>
    <lineage>
        <taxon>Eukaryota</taxon>
        <taxon>Metazoa</taxon>
        <taxon>Ecdysozoa</taxon>
        <taxon>Scalidophora</taxon>
        <taxon>Priapulida</taxon>
        <taxon>Priapulimorpha</taxon>
        <taxon>Priapulimorphida</taxon>
        <taxon>Priapulidae</taxon>
        <taxon>Priapulus</taxon>
    </lineage>
</organism>
<protein>
    <submittedName>
        <fullName evidence="2">Uncharacterized protein C15orf61-like</fullName>
    </submittedName>
</protein>
<reference evidence="2" key="1">
    <citation type="submission" date="2025-08" db="UniProtKB">
        <authorList>
            <consortium name="RefSeq"/>
        </authorList>
    </citation>
    <scope>IDENTIFICATION</scope>
</reference>
<dbReference type="RefSeq" id="XP_014666209.1">
    <property type="nucleotide sequence ID" value="XM_014810723.1"/>
</dbReference>
<accession>A0ABM1E1Y8</accession>
<dbReference type="PANTHER" id="PTHR34651">
    <property type="entry name" value="SIMILAR TO ENSANGP00000021391"/>
    <property type="match status" value="1"/>
</dbReference>
<dbReference type="Proteomes" id="UP000695022">
    <property type="component" value="Unplaced"/>
</dbReference>
<evidence type="ECO:0000313" key="2">
    <source>
        <dbReference type="RefSeq" id="XP_014666209.1"/>
    </source>
</evidence>
<dbReference type="GeneID" id="106808141"/>
<dbReference type="Pfam" id="PF15031">
    <property type="entry name" value="DUF4528"/>
    <property type="match status" value="1"/>
</dbReference>
<keyword evidence="1" id="KW-1185">Reference proteome</keyword>
<proteinExistence type="predicted"/>